<protein>
    <recommendedName>
        <fullName evidence="13">Cation-transporting ATPase</fullName>
        <ecNumber evidence="13">7.2.2.-</ecNumber>
    </recommendedName>
</protein>
<feature type="domain" description="Cation-transporting P-type ATPase N-terminal" evidence="16">
    <location>
        <begin position="420"/>
        <end position="472"/>
    </location>
</feature>
<dbReference type="SUPFAM" id="SSF56784">
    <property type="entry name" value="HAD-like"/>
    <property type="match status" value="1"/>
</dbReference>
<evidence type="ECO:0000256" key="9">
    <source>
        <dbReference type="ARBA" id="ARBA00022967"/>
    </source>
</evidence>
<dbReference type="SUPFAM" id="SSF81660">
    <property type="entry name" value="Metal cation-transporting ATPase, ATP-binding domain N"/>
    <property type="match status" value="1"/>
</dbReference>
<dbReference type="InterPro" id="IPR023214">
    <property type="entry name" value="HAD_sf"/>
</dbReference>
<dbReference type="InterPro" id="IPR036412">
    <property type="entry name" value="HAD-like_sf"/>
</dbReference>
<organism evidence="18 19">
    <name type="scientific">Saccharomycopsis crataegensis</name>
    <dbReference type="NCBI Taxonomy" id="43959"/>
    <lineage>
        <taxon>Eukaryota</taxon>
        <taxon>Fungi</taxon>
        <taxon>Dikarya</taxon>
        <taxon>Ascomycota</taxon>
        <taxon>Saccharomycotina</taxon>
        <taxon>Saccharomycetes</taxon>
        <taxon>Saccharomycopsidaceae</taxon>
        <taxon>Saccharomycopsis</taxon>
    </lineage>
</organism>
<dbReference type="Gene3D" id="3.40.1110.10">
    <property type="entry name" value="Calcium-transporting ATPase, cytoplasmic domain N"/>
    <property type="match status" value="2"/>
</dbReference>
<feature type="compositionally biased region" description="Low complexity" evidence="14">
    <location>
        <begin position="14"/>
        <end position="27"/>
    </location>
</feature>
<keyword evidence="8 13" id="KW-0460">Magnesium</keyword>
<feature type="transmembrane region" description="Helical" evidence="13">
    <location>
        <begin position="685"/>
        <end position="704"/>
    </location>
</feature>
<feature type="transmembrane region" description="Helical" evidence="13">
    <location>
        <begin position="1435"/>
        <end position="1456"/>
    </location>
</feature>
<evidence type="ECO:0000256" key="1">
    <source>
        <dbReference type="ARBA" id="ARBA00004141"/>
    </source>
</evidence>
<dbReference type="GO" id="GO:0016020">
    <property type="term" value="C:membrane"/>
    <property type="evidence" value="ECO:0007669"/>
    <property type="project" value="UniProtKB-SubCell"/>
</dbReference>
<sequence length="1491" mass="169325">MPRSHDKSLKLTRTRSNSVTRRNSTSSIGSKNLYLDENDTEIFSGVGSEIIPSSIATFHHSHNFEDNEEDTEENQDDQTENLLESQRVSKSHDAISDSRNEGGSQLNRNSLVNDRMGSSVSVRSRNNSIESGNRPNFKFFTSDEIENAQGVSSTLDDPLVDYDTDWNIGPSYNNLDEENTTQLSEELVADDQNSGSQNTAALEISEHESFSAEANYRTRLLSDVSHTTFSSISHENDELTPRSVSDKVFFPDSKVHFQRFYIAEEDLVIGIAGYRTSKIRLGCFYFLNILTLGISFLILRWMPRFRINLYGRRENLGNCDWVVVENEHGELDIIDIEKQWFNRNLDIVFNFKKRKHDGDFEDELVDPDASSAMDFDPNAKVPVLLTFSYRYLKLIYNPLEDIYTTNTNWVDKSHWSSTSKIRHGLSEYETEDRKLIFGSNSLDLKESSISELLVKEILHPFYIFQIFSIVLWLLDDYYYYAFCIFFISIVSVVQSLIETRETMRKLKEISKLNNYPYVRIKRNGFWKEVPLEELVPGDLYELSDPNLSSIPCDSVLISGDCIINESMLTGESVPVSKVPVSDETLKKHLVNLDSAFVTKNQVGGSLSKSYLFSGTKIIRVRRSQDADKHDGDDDDVGDNQTINSSMKNEPALAVVIKIGFSTTKGQLLRSMLFPKPVGFKFYRDSFKYIGFMAMVAFFGFLYSIHNFLSLNLETSVIVLRAFDIITIVVPPALPATLTIGTNFAINRLKNSRIFCISPSKVNIAGKVDVFCFDKTGTLTEDGLDILGVHIAQKASERNISEFGPMTRDLNTVLQGYNDMADFSKRYDDTKGSRTKTSMAENSKILHNFLMSLCSCHSLRVVDGECIGDPLDFKMFEFTKWILEEDFEYSNGGDRKNIYPLVSRPSTESVIDGGKIDNYIAIVKNYEFIPSLRRMSVISKTLSENCPGYQVFTKGAPEVISALCNPESLPENYEELLYRYTHDGYRVIAVATKSLSSSMKQINKMSRPEIESNLDFLGFIIFENRLKELTKPTLEVLNCQANIRTIMCTGDNILTAISVAKESSLISDPKTKIFIPRFVDEENEMENDESNKDNGINIMWEDVNDPELILDSQTLSPIVKRDSPLEYFDYKLAVTGDIFRYILKNEESDESPARFSQEYIEKLLLSANIYARMSPDEKHELVEQLQKLDYTVGFCGDGANDCGALKAANIGISLSEAEASVAAPFTSTNFQISCVLNVIKEGRASLVTSFSCFKYMSLYSAIQFISVSVLYKKGSNLGDFQFLWIDLFLILPIAIFMSWSKPYDYIAKKKPSANLVSSKVLIPMIGNIATLMLFQISIWLYVQSKPWYIKPIPAGDDAVQSSDNTVLFFFSNFQYILIAIILTQGPPYRESSIRNIPFVVDILISIGLSCLLMAAGPESWLGDLMQLTYLPFSFKLLIFVFSVINLVVLWFGDKYVFLKLNKLYIRLIYGGQRKSKKYFKRLLKSYEDNFMV</sequence>
<dbReference type="Gene3D" id="3.40.50.1000">
    <property type="entry name" value="HAD superfamily/HAD-like"/>
    <property type="match status" value="2"/>
</dbReference>
<dbReference type="SUPFAM" id="SSF81653">
    <property type="entry name" value="Calcium ATPase, transduction domain A"/>
    <property type="match status" value="1"/>
</dbReference>
<feature type="transmembrane region" description="Helical" evidence="13">
    <location>
        <begin position="1365"/>
        <end position="1382"/>
    </location>
</feature>
<dbReference type="PANTHER" id="PTHR45630:SF8">
    <property type="entry name" value="CATION-TRANSPORTING ATPASE"/>
    <property type="match status" value="1"/>
</dbReference>
<keyword evidence="18" id="KW-0378">Hydrolase</keyword>
<evidence type="ECO:0000256" key="7">
    <source>
        <dbReference type="ARBA" id="ARBA00022840"/>
    </source>
</evidence>
<dbReference type="SFLD" id="SFLDF00027">
    <property type="entry name" value="p-type_atpase"/>
    <property type="match status" value="1"/>
</dbReference>
<dbReference type="Proteomes" id="UP001360560">
    <property type="component" value="Unassembled WGS sequence"/>
</dbReference>
<feature type="transmembrane region" description="Helical" evidence="13">
    <location>
        <begin position="477"/>
        <end position="497"/>
    </location>
</feature>
<keyword evidence="7 13" id="KW-0067">ATP-binding</keyword>
<keyword evidence="5 13" id="KW-0479">Metal-binding</keyword>
<evidence type="ECO:0000313" key="18">
    <source>
        <dbReference type="EMBL" id="GMM37042.1"/>
    </source>
</evidence>
<dbReference type="InterPro" id="IPR023299">
    <property type="entry name" value="ATPase_P-typ_cyto_dom_N"/>
</dbReference>
<dbReference type="NCBIfam" id="TIGR01494">
    <property type="entry name" value="ATPase_P-type"/>
    <property type="match status" value="2"/>
</dbReference>
<dbReference type="PANTHER" id="PTHR45630">
    <property type="entry name" value="CATION-TRANSPORTING ATPASE-RELATED"/>
    <property type="match status" value="1"/>
</dbReference>
<dbReference type="PRINTS" id="PR00119">
    <property type="entry name" value="CATATPASE"/>
</dbReference>
<dbReference type="Pfam" id="PF00690">
    <property type="entry name" value="Cation_ATPase_N"/>
    <property type="match status" value="1"/>
</dbReference>
<dbReference type="GO" id="GO:0046872">
    <property type="term" value="F:metal ion binding"/>
    <property type="evidence" value="ECO:0007669"/>
    <property type="project" value="UniProtKB-UniRule"/>
</dbReference>
<dbReference type="InterPro" id="IPR023298">
    <property type="entry name" value="ATPase_P-typ_TM_dom_sf"/>
</dbReference>
<dbReference type="InterPro" id="IPR001757">
    <property type="entry name" value="P_typ_ATPase"/>
</dbReference>
<keyword evidence="9 13" id="KW-1278">Translocase</keyword>
<dbReference type="InterPro" id="IPR004014">
    <property type="entry name" value="ATPase_P-typ_cation-transptr_N"/>
</dbReference>
<evidence type="ECO:0000256" key="10">
    <source>
        <dbReference type="ARBA" id="ARBA00022989"/>
    </source>
</evidence>
<dbReference type="GO" id="GO:0019829">
    <property type="term" value="F:ATPase-coupled monoatomic cation transmembrane transporter activity"/>
    <property type="evidence" value="ECO:0007669"/>
    <property type="project" value="UniProtKB-UniRule"/>
</dbReference>
<evidence type="ECO:0000313" key="19">
    <source>
        <dbReference type="Proteomes" id="UP001360560"/>
    </source>
</evidence>
<dbReference type="GO" id="GO:0015662">
    <property type="term" value="F:P-type ion transporter activity"/>
    <property type="evidence" value="ECO:0007669"/>
    <property type="project" value="UniProtKB-ARBA"/>
</dbReference>
<dbReference type="InterPro" id="IPR047819">
    <property type="entry name" value="P5A-ATPase_N"/>
</dbReference>
<reference evidence="18 19" key="1">
    <citation type="journal article" date="2023" name="Elife">
        <title>Identification of key yeast species and microbe-microbe interactions impacting larval growth of Drosophila in the wild.</title>
        <authorList>
            <person name="Mure A."/>
            <person name="Sugiura Y."/>
            <person name="Maeda R."/>
            <person name="Honda K."/>
            <person name="Sakurai N."/>
            <person name="Takahashi Y."/>
            <person name="Watada M."/>
            <person name="Katoh T."/>
            <person name="Gotoh A."/>
            <person name="Gotoh Y."/>
            <person name="Taniguchi I."/>
            <person name="Nakamura K."/>
            <person name="Hayashi T."/>
            <person name="Katayama T."/>
            <person name="Uemura T."/>
            <person name="Hattori Y."/>
        </authorList>
    </citation>
    <scope>NUCLEOTIDE SEQUENCE [LARGE SCALE GENOMIC DNA]</scope>
    <source>
        <strain evidence="18 19">SC-9</strain>
    </source>
</reference>
<evidence type="ECO:0000256" key="14">
    <source>
        <dbReference type="SAM" id="MobiDB-lite"/>
    </source>
</evidence>
<feature type="region of interest" description="Disordered" evidence="14">
    <location>
        <begin position="1"/>
        <end position="31"/>
    </location>
</feature>
<comment type="similarity">
    <text evidence="2 13">Belongs to the cation transport ATPase (P-type) (TC 3.A.3) family. Type V subfamily.</text>
</comment>
<feature type="transmembrane region" description="Helical" evidence="13">
    <location>
        <begin position="1394"/>
        <end position="1415"/>
    </location>
</feature>
<dbReference type="InterPro" id="IPR006544">
    <property type="entry name" value="P-type_TPase_V"/>
</dbReference>
<keyword evidence="19" id="KW-1185">Reference proteome</keyword>
<dbReference type="GeneID" id="90075017"/>
<comment type="caution">
    <text evidence="18">The sequence shown here is derived from an EMBL/GenBank/DDBJ whole genome shotgun (WGS) entry which is preliminary data.</text>
</comment>
<feature type="compositionally biased region" description="Acidic residues" evidence="14">
    <location>
        <begin position="66"/>
        <end position="79"/>
    </location>
</feature>
<evidence type="ECO:0000259" key="17">
    <source>
        <dbReference type="Pfam" id="PF12409"/>
    </source>
</evidence>
<feature type="transmembrane region" description="Helical" evidence="13">
    <location>
        <begin position="1319"/>
        <end position="1341"/>
    </location>
</feature>
<dbReference type="InterPro" id="IPR008250">
    <property type="entry name" value="ATPase_P-typ_transduc_dom_A_sf"/>
</dbReference>
<dbReference type="GO" id="GO:0005524">
    <property type="term" value="F:ATP binding"/>
    <property type="evidence" value="ECO:0007669"/>
    <property type="project" value="UniProtKB-UniRule"/>
</dbReference>
<keyword evidence="10 13" id="KW-1133">Transmembrane helix</keyword>
<dbReference type="GO" id="GO:0006874">
    <property type="term" value="P:intracellular calcium ion homeostasis"/>
    <property type="evidence" value="ECO:0007669"/>
    <property type="project" value="TreeGrafter"/>
</dbReference>
<dbReference type="Pfam" id="PF13246">
    <property type="entry name" value="Cation_ATPase"/>
    <property type="match status" value="1"/>
</dbReference>
<feature type="domain" description="P5B-type ATPase N-terminal" evidence="17">
    <location>
        <begin position="265"/>
        <end position="397"/>
    </location>
</feature>
<name>A0AAV5QRF2_9ASCO</name>
<dbReference type="EC" id="7.2.2.-" evidence="13"/>
<dbReference type="SFLD" id="SFLDG00002">
    <property type="entry name" value="C1.7:_P-type_atpase_like"/>
    <property type="match status" value="1"/>
</dbReference>
<feature type="compositionally biased region" description="Basic and acidic residues" evidence="14">
    <location>
        <begin position="90"/>
        <end position="100"/>
    </location>
</feature>
<feature type="domain" description="P-type ATPase A" evidence="15">
    <location>
        <begin position="517"/>
        <end position="671"/>
    </location>
</feature>
<comment type="subcellular location">
    <subcellularLocation>
        <location evidence="1 13">Membrane</location>
        <topology evidence="1 13">Multi-pass membrane protein</topology>
    </subcellularLocation>
</comment>
<evidence type="ECO:0000256" key="2">
    <source>
        <dbReference type="ARBA" id="ARBA00006000"/>
    </source>
</evidence>
<dbReference type="InterPro" id="IPR059000">
    <property type="entry name" value="ATPase_P-type_domA"/>
</dbReference>
<keyword evidence="4 13" id="KW-0812">Transmembrane</keyword>
<feature type="region of interest" description="Disordered" evidence="14">
    <location>
        <begin position="64"/>
        <end position="133"/>
    </location>
</feature>
<feature type="transmembrane region" description="Helical" evidence="13">
    <location>
        <begin position="452"/>
        <end position="471"/>
    </location>
</feature>
<evidence type="ECO:0000256" key="6">
    <source>
        <dbReference type="ARBA" id="ARBA00022741"/>
    </source>
</evidence>
<evidence type="ECO:0000256" key="3">
    <source>
        <dbReference type="ARBA" id="ARBA00022553"/>
    </source>
</evidence>
<keyword evidence="6 13" id="KW-0547">Nucleotide-binding</keyword>
<feature type="transmembrane region" description="Helical" evidence="13">
    <location>
        <begin position="284"/>
        <end position="303"/>
    </location>
</feature>
<evidence type="ECO:0000256" key="5">
    <source>
        <dbReference type="ARBA" id="ARBA00022723"/>
    </source>
</evidence>
<keyword evidence="11 13" id="KW-0472">Membrane</keyword>
<feature type="region of interest" description="Disordered" evidence="14">
    <location>
        <begin position="623"/>
        <end position="643"/>
    </location>
</feature>
<keyword evidence="3" id="KW-0597">Phosphoprotein</keyword>
<dbReference type="Gene3D" id="2.70.150.10">
    <property type="entry name" value="Calcium-transporting ATPase, cytoplasmic transduction domain A"/>
    <property type="match status" value="2"/>
</dbReference>
<dbReference type="GO" id="GO:0016887">
    <property type="term" value="F:ATP hydrolysis activity"/>
    <property type="evidence" value="ECO:0007669"/>
    <property type="project" value="InterPro"/>
</dbReference>
<evidence type="ECO:0000256" key="4">
    <source>
        <dbReference type="ARBA" id="ARBA00022692"/>
    </source>
</evidence>
<dbReference type="GO" id="GO:0098662">
    <property type="term" value="P:inorganic cation transmembrane transport"/>
    <property type="evidence" value="ECO:0007669"/>
    <property type="project" value="UniProtKB-ARBA"/>
</dbReference>
<dbReference type="SFLD" id="SFLDS00003">
    <property type="entry name" value="Haloacid_Dehalogenase"/>
    <property type="match status" value="1"/>
</dbReference>
<dbReference type="Pfam" id="PF12409">
    <property type="entry name" value="P5-ATPase"/>
    <property type="match status" value="1"/>
</dbReference>
<proteinExistence type="inferred from homology"/>
<dbReference type="SUPFAM" id="SSF81665">
    <property type="entry name" value="Calcium ATPase, transmembrane domain M"/>
    <property type="match status" value="1"/>
</dbReference>
<dbReference type="Gene3D" id="1.20.1110.10">
    <property type="entry name" value="Calcium-transporting ATPase, transmembrane domain"/>
    <property type="match status" value="1"/>
</dbReference>
<comment type="catalytic activity">
    <reaction evidence="12 13">
        <text>ATP + H2O = ADP + phosphate + H(+)</text>
        <dbReference type="Rhea" id="RHEA:13065"/>
        <dbReference type="ChEBI" id="CHEBI:15377"/>
        <dbReference type="ChEBI" id="CHEBI:15378"/>
        <dbReference type="ChEBI" id="CHEBI:30616"/>
        <dbReference type="ChEBI" id="CHEBI:43474"/>
        <dbReference type="ChEBI" id="CHEBI:456216"/>
    </reaction>
</comment>
<accession>A0AAV5QRF2</accession>
<dbReference type="Pfam" id="PF00122">
    <property type="entry name" value="E1-E2_ATPase"/>
    <property type="match status" value="1"/>
</dbReference>
<evidence type="ECO:0000256" key="12">
    <source>
        <dbReference type="ARBA" id="ARBA00049360"/>
    </source>
</evidence>
<dbReference type="NCBIfam" id="TIGR01657">
    <property type="entry name" value="P-ATPase-V"/>
    <property type="match status" value="1"/>
</dbReference>
<dbReference type="PROSITE" id="PS00154">
    <property type="entry name" value="ATPASE_E1_E2"/>
    <property type="match status" value="1"/>
</dbReference>
<evidence type="ECO:0000256" key="13">
    <source>
        <dbReference type="RuleBase" id="RU362082"/>
    </source>
</evidence>
<dbReference type="InterPro" id="IPR018303">
    <property type="entry name" value="ATPase_P-typ_P_site"/>
</dbReference>
<feature type="compositionally biased region" description="Low complexity" evidence="14">
    <location>
        <begin position="118"/>
        <end position="128"/>
    </location>
</feature>
<evidence type="ECO:0000259" key="16">
    <source>
        <dbReference type="Pfam" id="PF00690"/>
    </source>
</evidence>
<feature type="transmembrane region" description="Helical" evidence="13">
    <location>
        <begin position="724"/>
        <end position="745"/>
    </location>
</feature>
<dbReference type="FunFam" id="3.40.50.1000:FF:000068">
    <property type="entry name" value="Cation-transporting ATPase"/>
    <property type="match status" value="1"/>
</dbReference>
<dbReference type="RefSeq" id="XP_064854038.1">
    <property type="nucleotide sequence ID" value="XM_064997966.1"/>
</dbReference>
<dbReference type="FunFam" id="1.20.1110.10:FF:000032">
    <property type="entry name" value="Cation-transporting ATPase"/>
    <property type="match status" value="1"/>
</dbReference>
<evidence type="ECO:0000256" key="8">
    <source>
        <dbReference type="ARBA" id="ARBA00022842"/>
    </source>
</evidence>
<evidence type="ECO:0000259" key="15">
    <source>
        <dbReference type="Pfam" id="PF00122"/>
    </source>
</evidence>
<dbReference type="InterPro" id="IPR044492">
    <property type="entry name" value="P_typ_ATPase_HD_dom"/>
</dbReference>
<feature type="compositionally biased region" description="Polar residues" evidence="14">
    <location>
        <begin position="101"/>
        <end position="112"/>
    </location>
</feature>
<gene>
    <name evidence="18" type="ORF">DASC09_043670</name>
</gene>
<feature type="transmembrane region" description="Helical" evidence="13">
    <location>
        <begin position="1281"/>
        <end position="1298"/>
    </location>
</feature>
<dbReference type="EMBL" id="BTFZ01000011">
    <property type="protein sequence ID" value="GMM37042.1"/>
    <property type="molecule type" value="Genomic_DNA"/>
</dbReference>
<evidence type="ECO:0000256" key="11">
    <source>
        <dbReference type="ARBA" id="ARBA00023136"/>
    </source>
</evidence>
<dbReference type="GO" id="GO:0022890">
    <property type="term" value="F:inorganic cation transmembrane transporter activity"/>
    <property type="evidence" value="ECO:0007669"/>
    <property type="project" value="UniProtKB-ARBA"/>
</dbReference>